<sequence length="190" mass="20533">MRKGPQPLDRTHLRYAGDETPGGELHCFVLDASASMLGSLAQAKGWLLDSFDRLARARSEVALIRFGGDRAEVLFGPAVPRWWNERWIEPIGGGGGTPLSAGVAAAARLLARAKRAKGAQASQLRVLWLLTDGRTRDMPSKPPGVDRVVVVDCEQARIGHVAHIALGGCERLARAWAAECVRLDEIAPRV</sequence>
<name>A0ABY6VL12_9BURK</name>
<evidence type="ECO:0000313" key="2">
    <source>
        <dbReference type="EMBL" id="VVD60151.1"/>
    </source>
</evidence>
<reference evidence="2 3" key="1">
    <citation type="submission" date="2019-08" db="EMBL/GenBank/DDBJ databases">
        <authorList>
            <person name="Peeters C."/>
        </authorList>
    </citation>
    <scope>NUCLEOTIDE SEQUENCE [LARGE SCALE GENOMIC DNA]</scope>
    <source>
        <strain evidence="2 3">LMG 20602</strain>
    </source>
</reference>
<protein>
    <submittedName>
        <fullName evidence="2">Magnesium chelatase</fullName>
    </submittedName>
</protein>
<comment type="caution">
    <text evidence="2">The sequence shown here is derived from an EMBL/GenBank/DDBJ whole genome shotgun (WGS) entry which is preliminary data.</text>
</comment>
<dbReference type="Proteomes" id="UP000366065">
    <property type="component" value="Unassembled WGS sequence"/>
</dbReference>
<dbReference type="InterPro" id="IPR002035">
    <property type="entry name" value="VWF_A"/>
</dbReference>
<feature type="domain" description="VWFA" evidence="1">
    <location>
        <begin position="28"/>
        <end position="133"/>
    </location>
</feature>
<evidence type="ECO:0000313" key="3">
    <source>
        <dbReference type="Proteomes" id="UP000366065"/>
    </source>
</evidence>
<organism evidence="2 3">
    <name type="scientific">Pandoraea capi</name>
    <dbReference type="NCBI Taxonomy" id="2508286"/>
    <lineage>
        <taxon>Bacteria</taxon>
        <taxon>Pseudomonadati</taxon>
        <taxon>Pseudomonadota</taxon>
        <taxon>Betaproteobacteria</taxon>
        <taxon>Burkholderiales</taxon>
        <taxon>Burkholderiaceae</taxon>
        <taxon>Pandoraea</taxon>
    </lineage>
</organism>
<dbReference type="EMBL" id="CABPRV010000001">
    <property type="protein sequence ID" value="VVD60151.1"/>
    <property type="molecule type" value="Genomic_DNA"/>
</dbReference>
<dbReference type="Gene3D" id="3.40.50.410">
    <property type="entry name" value="von Willebrand factor, type A domain"/>
    <property type="match status" value="1"/>
</dbReference>
<evidence type="ECO:0000259" key="1">
    <source>
        <dbReference type="Pfam" id="PF13519"/>
    </source>
</evidence>
<dbReference type="PANTHER" id="PTHR43473:SF2">
    <property type="entry name" value="MAGNESIUM-CHELATASE SUBUNIT CHLD, CHLOROPLASTIC"/>
    <property type="match status" value="1"/>
</dbReference>
<dbReference type="Pfam" id="PF13519">
    <property type="entry name" value="VWA_2"/>
    <property type="match status" value="1"/>
</dbReference>
<dbReference type="InterPro" id="IPR036465">
    <property type="entry name" value="vWFA_dom_sf"/>
</dbReference>
<gene>
    <name evidence="2" type="ORF">PCA20602_00062</name>
</gene>
<proteinExistence type="predicted"/>
<dbReference type="PANTHER" id="PTHR43473">
    <property type="entry name" value="MAGNESIUM-CHELATASE SUBUNIT CHLD, CHLOROPLASTIC"/>
    <property type="match status" value="1"/>
</dbReference>
<dbReference type="SUPFAM" id="SSF53300">
    <property type="entry name" value="vWA-like"/>
    <property type="match status" value="1"/>
</dbReference>
<keyword evidence="3" id="KW-1185">Reference proteome</keyword>
<accession>A0ABY6VL12</accession>